<dbReference type="InterPro" id="IPR000326">
    <property type="entry name" value="PAP2/HPO"/>
</dbReference>
<dbReference type="Gene3D" id="1.20.144.10">
    <property type="entry name" value="Phosphatidic acid phosphatase type 2/haloperoxidase"/>
    <property type="match status" value="2"/>
</dbReference>
<dbReference type="AlphaFoldDB" id="A0A6A5YA98"/>
<evidence type="ECO:0000256" key="7">
    <source>
        <dbReference type="SAM" id="Phobius"/>
    </source>
</evidence>
<dbReference type="PANTHER" id="PTHR10165:SF154">
    <property type="entry name" value="PAP2 DOMAIN PROTEIN (AFU_ORTHOLOGUE AFUA_1G09730)"/>
    <property type="match status" value="1"/>
</dbReference>
<dbReference type="GO" id="GO:0016020">
    <property type="term" value="C:membrane"/>
    <property type="evidence" value="ECO:0007669"/>
    <property type="project" value="UniProtKB-SubCell"/>
</dbReference>
<evidence type="ECO:0000256" key="5">
    <source>
        <dbReference type="ARBA" id="ARBA00023136"/>
    </source>
</evidence>
<proteinExistence type="inferred from homology"/>
<evidence type="ECO:0000256" key="2">
    <source>
        <dbReference type="ARBA" id="ARBA00008816"/>
    </source>
</evidence>
<evidence type="ECO:0000313" key="10">
    <source>
        <dbReference type="Proteomes" id="UP000799776"/>
    </source>
</evidence>
<dbReference type="GO" id="GO:0008195">
    <property type="term" value="F:phosphatidate phosphatase activity"/>
    <property type="evidence" value="ECO:0007669"/>
    <property type="project" value="TreeGrafter"/>
</dbReference>
<dbReference type="FunFam" id="1.20.144.10:FF:000042">
    <property type="entry name" value="PAP2 domain protein"/>
    <property type="match status" value="1"/>
</dbReference>
<accession>A0A6A5YA98</accession>
<keyword evidence="4 7" id="KW-1133">Transmembrane helix</keyword>
<dbReference type="EMBL" id="ML978715">
    <property type="protein sequence ID" value="KAF2088785.1"/>
    <property type="molecule type" value="Genomic_DNA"/>
</dbReference>
<evidence type="ECO:0000256" key="3">
    <source>
        <dbReference type="ARBA" id="ARBA00022692"/>
    </source>
</evidence>
<dbReference type="GO" id="GO:0006644">
    <property type="term" value="P:phospholipid metabolic process"/>
    <property type="evidence" value="ECO:0007669"/>
    <property type="project" value="InterPro"/>
</dbReference>
<keyword evidence="5 7" id="KW-0472">Membrane</keyword>
<evidence type="ECO:0000256" key="4">
    <source>
        <dbReference type="ARBA" id="ARBA00022989"/>
    </source>
</evidence>
<dbReference type="InterPro" id="IPR036938">
    <property type="entry name" value="PAP2/HPO_sf"/>
</dbReference>
<feature type="transmembrane region" description="Helical" evidence="7">
    <location>
        <begin position="319"/>
        <end position="337"/>
    </location>
</feature>
<sequence>MRSIELPSKRLIASYVLDWIVIIAIAAVGGAWNSITPYHRPFSLLDLSISFPMTTPETIPTWLLIVVSLIVPAAIVFLVCIFFLPSRGNQSRTTSGVWRRKLWELNVGWMGLALSVATAFLITQGMKNLFGKPRPDLLDRCQPDVANLANYVVGGYGQDISARWALVSSGICKQSDASTLNDGFRSFPSGHSSFSWAGLLYLTLFLCSKFAIAIPFLPPTASPTASTSPSNDHQDPAPLLPLHTPKPTHHSDPTPASSTFTSSTSAPPNLLGSSASPHPSAAHSLPPAPPTLTLILPLIPLGAAAYISASRYFDFRHHGFDIIVGTLIGMVCGWGGFRWFHCPVGRGGGSAWGVRKGWGFGWM</sequence>
<dbReference type="Proteomes" id="UP000799776">
    <property type="component" value="Unassembled WGS sequence"/>
</dbReference>
<name>A0A6A5YA98_9PEZI</name>
<feature type="transmembrane region" description="Helical" evidence="7">
    <location>
        <begin position="62"/>
        <end position="84"/>
    </location>
</feature>
<dbReference type="GO" id="GO:0046839">
    <property type="term" value="P:phospholipid dephosphorylation"/>
    <property type="evidence" value="ECO:0007669"/>
    <property type="project" value="TreeGrafter"/>
</dbReference>
<protein>
    <submittedName>
        <fullName evidence="9">PAP2-domain-containing protein</fullName>
    </submittedName>
</protein>
<feature type="transmembrane region" description="Helical" evidence="7">
    <location>
        <begin position="194"/>
        <end position="217"/>
    </location>
</feature>
<comment type="similarity">
    <text evidence="2">Belongs to the PA-phosphatase related phosphoesterase family.</text>
</comment>
<feature type="compositionally biased region" description="Low complexity" evidence="6">
    <location>
        <begin position="253"/>
        <end position="284"/>
    </location>
</feature>
<feature type="transmembrane region" description="Helical" evidence="7">
    <location>
        <begin position="12"/>
        <end position="35"/>
    </location>
</feature>
<feature type="region of interest" description="Disordered" evidence="6">
    <location>
        <begin position="223"/>
        <end position="284"/>
    </location>
</feature>
<evidence type="ECO:0000259" key="8">
    <source>
        <dbReference type="Pfam" id="PF01569"/>
    </source>
</evidence>
<gene>
    <name evidence="9" type="ORF">K490DRAFT_38321</name>
</gene>
<evidence type="ECO:0000313" key="9">
    <source>
        <dbReference type="EMBL" id="KAF2088785.1"/>
    </source>
</evidence>
<feature type="compositionally biased region" description="Low complexity" evidence="6">
    <location>
        <begin position="223"/>
        <end position="245"/>
    </location>
</feature>
<reference evidence="9" key="1">
    <citation type="journal article" date="2020" name="Stud. Mycol.">
        <title>101 Dothideomycetes genomes: a test case for predicting lifestyles and emergence of pathogens.</title>
        <authorList>
            <person name="Haridas S."/>
            <person name="Albert R."/>
            <person name="Binder M."/>
            <person name="Bloem J."/>
            <person name="Labutti K."/>
            <person name="Salamov A."/>
            <person name="Andreopoulos B."/>
            <person name="Baker S."/>
            <person name="Barry K."/>
            <person name="Bills G."/>
            <person name="Bluhm B."/>
            <person name="Cannon C."/>
            <person name="Castanera R."/>
            <person name="Culley D."/>
            <person name="Daum C."/>
            <person name="Ezra D."/>
            <person name="Gonzalez J."/>
            <person name="Henrissat B."/>
            <person name="Kuo A."/>
            <person name="Liang C."/>
            <person name="Lipzen A."/>
            <person name="Lutzoni F."/>
            <person name="Magnuson J."/>
            <person name="Mondo S."/>
            <person name="Nolan M."/>
            <person name="Ohm R."/>
            <person name="Pangilinan J."/>
            <person name="Park H.-J."/>
            <person name="Ramirez L."/>
            <person name="Alfaro M."/>
            <person name="Sun H."/>
            <person name="Tritt A."/>
            <person name="Yoshinaga Y."/>
            <person name="Zwiers L.-H."/>
            <person name="Turgeon B."/>
            <person name="Goodwin S."/>
            <person name="Spatafora J."/>
            <person name="Crous P."/>
            <person name="Grigoriev I."/>
        </authorList>
    </citation>
    <scope>NUCLEOTIDE SEQUENCE</scope>
    <source>
        <strain evidence="9">CBS 121410</strain>
    </source>
</reference>
<dbReference type="SUPFAM" id="SSF48317">
    <property type="entry name" value="Acid phosphatase/Vanadium-dependent haloperoxidase"/>
    <property type="match status" value="1"/>
</dbReference>
<dbReference type="PANTHER" id="PTHR10165">
    <property type="entry name" value="LIPID PHOSPHATE PHOSPHATASE"/>
    <property type="match status" value="1"/>
</dbReference>
<evidence type="ECO:0000256" key="1">
    <source>
        <dbReference type="ARBA" id="ARBA00004141"/>
    </source>
</evidence>
<dbReference type="Pfam" id="PF01569">
    <property type="entry name" value="PAP2"/>
    <property type="match status" value="1"/>
</dbReference>
<dbReference type="InterPro" id="IPR043216">
    <property type="entry name" value="PAP-like"/>
</dbReference>
<feature type="transmembrane region" description="Helical" evidence="7">
    <location>
        <begin position="105"/>
        <end position="126"/>
    </location>
</feature>
<keyword evidence="3 7" id="KW-0812">Transmembrane</keyword>
<organism evidence="9 10">
    <name type="scientific">Saccharata proteae CBS 121410</name>
    <dbReference type="NCBI Taxonomy" id="1314787"/>
    <lineage>
        <taxon>Eukaryota</taxon>
        <taxon>Fungi</taxon>
        <taxon>Dikarya</taxon>
        <taxon>Ascomycota</taxon>
        <taxon>Pezizomycotina</taxon>
        <taxon>Dothideomycetes</taxon>
        <taxon>Dothideomycetes incertae sedis</taxon>
        <taxon>Botryosphaeriales</taxon>
        <taxon>Saccharataceae</taxon>
        <taxon>Saccharata</taxon>
    </lineage>
</organism>
<dbReference type="CDD" id="cd03390">
    <property type="entry name" value="PAP2_containing_1_like"/>
    <property type="match status" value="1"/>
</dbReference>
<keyword evidence="10" id="KW-1185">Reference proteome</keyword>
<comment type="subcellular location">
    <subcellularLocation>
        <location evidence="1">Membrane</location>
        <topology evidence="1">Multi-pass membrane protein</topology>
    </subcellularLocation>
</comment>
<evidence type="ECO:0000256" key="6">
    <source>
        <dbReference type="SAM" id="MobiDB-lite"/>
    </source>
</evidence>
<feature type="domain" description="Phosphatidic acid phosphatase type 2/haloperoxidase" evidence="8">
    <location>
        <begin position="109"/>
        <end position="340"/>
    </location>
</feature>
<dbReference type="OrthoDB" id="8907274at2759"/>